<comment type="caution">
    <text evidence="12">The sequence shown here is derived from an EMBL/GenBank/DDBJ whole genome shotgun (WGS) entry which is preliminary data.</text>
</comment>
<keyword evidence="4" id="KW-0808">Transferase</keyword>
<evidence type="ECO:0000259" key="10">
    <source>
        <dbReference type="PROSITE" id="PS50112"/>
    </source>
</evidence>
<dbReference type="InterPro" id="IPR000700">
    <property type="entry name" value="PAS-assoc_C"/>
</dbReference>
<evidence type="ECO:0000256" key="5">
    <source>
        <dbReference type="ARBA" id="ARBA00022777"/>
    </source>
</evidence>
<keyword evidence="7" id="KW-0175">Coiled coil</keyword>
<dbReference type="Pfam" id="PF00512">
    <property type="entry name" value="HisKA"/>
    <property type="match status" value="1"/>
</dbReference>
<dbReference type="InterPro" id="IPR003594">
    <property type="entry name" value="HATPase_dom"/>
</dbReference>
<dbReference type="InterPro" id="IPR036097">
    <property type="entry name" value="HisK_dim/P_sf"/>
</dbReference>
<dbReference type="PROSITE" id="PS50109">
    <property type="entry name" value="HIS_KIN"/>
    <property type="match status" value="1"/>
</dbReference>
<dbReference type="InterPro" id="IPR000014">
    <property type="entry name" value="PAS"/>
</dbReference>
<evidence type="ECO:0000313" key="12">
    <source>
        <dbReference type="EMBL" id="GGA94800.1"/>
    </source>
</evidence>
<keyword evidence="6" id="KW-0902">Two-component regulatory system</keyword>
<dbReference type="CDD" id="cd00082">
    <property type="entry name" value="HisKA"/>
    <property type="match status" value="1"/>
</dbReference>
<evidence type="ECO:0000259" key="9">
    <source>
        <dbReference type="PROSITE" id="PS50109"/>
    </source>
</evidence>
<dbReference type="Gene3D" id="3.30.565.10">
    <property type="entry name" value="Histidine kinase-like ATPase, C-terminal domain"/>
    <property type="match status" value="1"/>
</dbReference>
<feature type="transmembrane region" description="Helical" evidence="8">
    <location>
        <begin position="7"/>
        <end position="24"/>
    </location>
</feature>
<proteinExistence type="predicted"/>
<dbReference type="SUPFAM" id="SSF47384">
    <property type="entry name" value="Homodimeric domain of signal transducing histidine kinase"/>
    <property type="match status" value="1"/>
</dbReference>
<evidence type="ECO:0000256" key="7">
    <source>
        <dbReference type="SAM" id="Coils"/>
    </source>
</evidence>
<feature type="transmembrane region" description="Helical" evidence="8">
    <location>
        <begin position="30"/>
        <end position="47"/>
    </location>
</feature>
<feature type="coiled-coil region" evidence="7">
    <location>
        <begin position="268"/>
        <end position="295"/>
    </location>
</feature>
<keyword evidence="8" id="KW-0472">Membrane</keyword>
<dbReference type="CDD" id="cd00130">
    <property type="entry name" value="PAS"/>
    <property type="match status" value="1"/>
</dbReference>
<feature type="domain" description="PAS" evidence="10">
    <location>
        <begin position="111"/>
        <end position="164"/>
    </location>
</feature>
<dbReference type="PANTHER" id="PTHR43711">
    <property type="entry name" value="TWO-COMPONENT HISTIDINE KINASE"/>
    <property type="match status" value="1"/>
</dbReference>
<dbReference type="Gene3D" id="1.10.287.130">
    <property type="match status" value="1"/>
</dbReference>
<dbReference type="Pfam" id="PF13426">
    <property type="entry name" value="PAS_9"/>
    <property type="match status" value="1"/>
</dbReference>
<dbReference type="SUPFAM" id="SSF55874">
    <property type="entry name" value="ATPase domain of HSP90 chaperone/DNA topoisomerase II/histidine kinase"/>
    <property type="match status" value="1"/>
</dbReference>
<evidence type="ECO:0000256" key="8">
    <source>
        <dbReference type="SAM" id="Phobius"/>
    </source>
</evidence>
<comment type="catalytic activity">
    <reaction evidence="1">
        <text>ATP + protein L-histidine = ADP + protein N-phospho-L-histidine.</text>
        <dbReference type="EC" id="2.7.13.3"/>
    </reaction>
</comment>
<evidence type="ECO:0000256" key="4">
    <source>
        <dbReference type="ARBA" id="ARBA00022679"/>
    </source>
</evidence>
<keyword evidence="3" id="KW-0597">Phosphoprotein</keyword>
<keyword evidence="8" id="KW-0812">Transmembrane</keyword>
<dbReference type="PANTHER" id="PTHR43711:SF26">
    <property type="entry name" value="SENSOR HISTIDINE KINASE RCSC"/>
    <property type="match status" value="1"/>
</dbReference>
<feature type="domain" description="PAC" evidence="11">
    <location>
        <begin position="188"/>
        <end position="238"/>
    </location>
</feature>
<dbReference type="InterPro" id="IPR050736">
    <property type="entry name" value="Sensor_HK_Regulatory"/>
</dbReference>
<dbReference type="GO" id="GO:0000155">
    <property type="term" value="F:phosphorelay sensor kinase activity"/>
    <property type="evidence" value="ECO:0007669"/>
    <property type="project" value="InterPro"/>
</dbReference>
<evidence type="ECO:0000256" key="2">
    <source>
        <dbReference type="ARBA" id="ARBA00012438"/>
    </source>
</evidence>
<dbReference type="Gene3D" id="3.30.450.20">
    <property type="entry name" value="PAS domain"/>
    <property type="match status" value="1"/>
</dbReference>
<keyword evidence="13" id="KW-1185">Reference proteome</keyword>
<reference evidence="12" key="1">
    <citation type="journal article" date="2014" name="Int. J. Syst. Evol. Microbiol.">
        <title>Complete genome sequence of Corynebacterium casei LMG S-19264T (=DSM 44701T), isolated from a smear-ripened cheese.</title>
        <authorList>
            <consortium name="US DOE Joint Genome Institute (JGI-PGF)"/>
            <person name="Walter F."/>
            <person name="Albersmeier A."/>
            <person name="Kalinowski J."/>
            <person name="Ruckert C."/>
        </authorList>
    </citation>
    <scope>NUCLEOTIDE SEQUENCE</scope>
    <source>
        <strain evidence="12">CGMCC 1.15448</strain>
    </source>
</reference>
<dbReference type="SUPFAM" id="SSF55785">
    <property type="entry name" value="PYP-like sensor domain (PAS domain)"/>
    <property type="match status" value="1"/>
</dbReference>
<dbReference type="InterPro" id="IPR036890">
    <property type="entry name" value="HATPase_C_sf"/>
</dbReference>
<evidence type="ECO:0000259" key="11">
    <source>
        <dbReference type="PROSITE" id="PS50113"/>
    </source>
</evidence>
<dbReference type="InterPro" id="IPR004358">
    <property type="entry name" value="Sig_transdc_His_kin-like_C"/>
</dbReference>
<feature type="transmembrane region" description="Helical" evidence="8">
    <location>
        <begin position="52"/>
        <end position="70"/>
    </location>
</feature>
<organism evidence="12 13">
    <name type="scientific">Puia dinghuensis</name>
    <dbReference type="NCBI Taxonomy" id="1792502"/>
    <lineage>
        <taxon>Bacteria</taxon>
        <taxon>Pseudomonadati</taxon>
        <taxon>Bacteroidota</taxon>
        <taxon>Chitinophagia</taxon>
        <taxon>Chitinophagales</taxon>
        <taxon>Chitinophagaceae</taxon>
        <taxon>Puia</taxon>
    </lineage>
</organism>
<dbReference type="PROSITE" id="PS50112">
    <property type="entry name" value="PAS"/>
    <property type="match status" value="1"/>
</dbReference>
<dbReference type="SMART" id="SM00388">
    <property type="entry name" value="HisKA"/>
    <property type="match status" value="1"/>
</dbReference>
<evidence type="ECO:0000256" key="1">
    <source>
        <dbReference type="ARBA" id="ARBA00000085"/>
    </source>
</evidence>
<dbReference type="InterPro" id="IPR003661">
    <property type="entry name" value="HisK_dim/P_dom"/>
</dbReference>
<evidence type="ECO:0000313" key="13">
    <source>
        <dbReference type="Proteomes" id="UP000607559"/>
    </source>
</evidence>
<name>A0A8J2UC26_9BACT</name>
<dbReference type="PROSITE" id="PS50113">
    <property type="entry name" value="PAC"/>
    <property type="match status" value="1"/>
</dbReference>
<dbReference type="InterPro" id="IPR035965">
    <property type="entry name" value="PAS-like_dom_sf"/>
</dbReference>
<dbReference type="SMART" id="SM00091">
    <property type="entry name" value="PAS"/>
    <property type="match status" value="1"/>
</dbReference>
<sequence>MFKEKSGHILLFCAIVTICTAVLQYLNPQYSLIDSGLIGAVLLTIFLKRDMYTWLFGGISFLLIVAASFYQHDNMDRQQIILQHTFSLLIVIMATLFVLYVKKLYRNIESDQHQVTALFEHATEGIILTDDKGKIVLLNPAAYQLFEFDRDELPGQSIDLLIPQRFHGNHVKYREGFYHHPGNRTMGHGRDLFARKKDGREFPVEVSLSYYHQKDKLYVIAFIVDITQRKQSELELVHRQKQLEHITEDVRRLNTGLEAKVEQRTLILREALQELERSQLELNEALSKEKELSEIKSRFVSMASHEFRTPLSTVLSSAALLSRYTRTEEQDNRDKHIKRIKDSVKHLNNLLEDFLSLGRLEEGKIKAEPAEFAVKEFLEEVVEEMRPLAKNAQQIICDYQGSDTFISDKRLLKNILINLLSNAVKFSPEGAAIRLEVTNPDVAGMSLSVKDEGIGISVEDQQHLFSSFFRGGNALNIEGTGLGLHIVKRYVELIGGAIHLESTLGAGTKITVDLPGVKHS</sequence>
<dbReference type="NCBIfam" id="TIGR00229">
    <property type="entry name" value="sensory_box"/>
    <property type="match status" value="1"/>
</dbReference>
<reference evidence="12" key="2">
    <citation type="submission" date="2020-09" db="EMBL/GenBank/DDBJ databases">
        <authorList>
            <person name="Sun Q."/>
            <person name="Zhou Y."/>
        </authorList>
    </citation>
    <scope>NUCLEOTIDE SEQUENCE</scope>
    <source>
        <strain evidence="12">CGMCC 1.15448</strain>
    </source>
</reference>
<protein>
    <recommendedName>
        <fullName evidence="2">histidine kinase</fullName>
        <ecNumber evidence="2">2.7.13.3</ecNumber>
    </recommendedName>
</protein>
<evidence type="ECO:0000256" key="6">
    <source>
        <dbReference type="ARBA" id="ARBA00023012"/>
    </source>
</evidence>
<keyword evidence="8" id="KW-1133">Transmembrane helix</keyword>
<dbReference type="RefSeq" id="WP_229688833.1">
    <property type="nucleotide sequence ID" value="NZ_BMJC01000002.1"/>
</dbReference>
<feature type="domain" description="Histidine kinase" evidence="9">
    <location>
        <begin position="302"/>
        <end position="518"/>
    </location>
</feature>
<dbReference type="InterPro" id="IPR005467">
    <property type="entry name" value="His_kinase_dom"/>
</dbReference>
<accession>A0A8J2UC26</accession>
<dbReference type="SMART" id="SM00387">
    <property type="entry name" value="HATPase_c"/>
    <property type="match status" value="1"/>
</dbReference>
<evidence type="ECO:0000256" key="3">
    <source>
        <dbReference type="ARBA" id="ARBA00022553"/>
    </source>
</evidence>
<keyword evidence="5" id="KW-0418">Kinase</keyword>
<dbReference type="EC" id="2.7.13.3" evidence="2"/>
<dbReference type="EMBL" id="BMJC01000002">
    <property type="protein sequence ID" value="GGA94800.1"/>
    <property type="molecule type" value="Genomic_DNA"/>
</dbReference>
<dbReference type="FunFam" id="3.30.565.10:FF:000006">
    <property type="entry name" value="Sensor histidine kinase WalK"/>
    <property type="match status" value="1"/>
</dbReference>
<dbReference type="AlphaFoldDB" id="A0A8J2UC26"/>
<dbReference type="Proteomes" id="UP000607559">
    <property type="component" value="Unassembled WGS sequence"/>
</dbReference>
<dbReference type="PRINTS" id="PR00344">
    <property type="entry name" value="BCTRLSENSOR"/>
</dbReference>
<gene>
    <name evidence="12" type="ORF">GCM10011511_17640</name>
</gene>
<feature type="transmembrane region" description="Helical" evidence="8">
    <location>
        <begin position="82"/>
        <end position="101"/>
    </location>
</feature>
<dbReference type="Pfam" id="PF02518">
    <property type="entry name" value="HATPase_c"/>
    <property type="match status" value="1"/>
</dbReference>